<dbReference type="EMBL" id="CADCST010000105">
    <property type="protein sequence ID" value="CAA9200773.1"/>
    <property type="molecule type" value="Genomic_DNA"/>
</dbReference>
<evidence type="ECO:0000313" key="1">
    <source>
        <dbReference type="EMBL" id="CAA9200773.1"/>
    </source>
</evidence>
<keyword evidence="2" id="KW-1185">Reference proteome</keyword>
<proteinExistence type="predicted"/>
<comment type="caution">
    <text evidence="1">The sequence shown here is derived from an EMBL/GenBank/DDBJ whole genome shotgun (WGS) entry which is preliminary data.</text>
</comment>
<accession>A0ABN7EMP8</accession>
<protein>
    <submittedName>
        <fullName evidence="1">Uncharacterized protein</fullName>
    </submittedName>
</protein>
<gene>
    <name evidence="1" type="ORF">FLACOL7796_03435</name>
</gene>
<reference evidence="1 2" key="1">
    <citation type="submission" date="2020-02" db="EMBL/GenBank/DDBJ databases">
        <authorList>
            <person name="Criscuolo A."/>
        </authorList>
    </citation>
    <scope>NUCLEOTIDE SEQUENCE [LARGE SCALE GENOMIC DNA]</scope>
    <source>
        <strain evidence="1">CECT7796</strain>
    </source>
</reference>
<dbReference type="Proteomes" id="UP000474567">
    <property type="component" value="Unassembled WGS sequence"/>
</dbReference>
<evidence type="ECO:0000313" key="2">
    <source>
        <dbReference type="Proteomes" id="UP000474567"/>
    </source>
</evidence>
<sequence>MKLINKFYCTQTEILGNGSEKNNENIVSIKTELIRPSIKFLNSDGSIISSERKAFRKKLIANPFVDPSESFTLNELLFLSKTYEFDIKEHAIHKGYYFSILKINKLYNSPGDIVLIEQQEKEFMMIEFNRWSSEAHPRNAGEDSLGEDTTYIHGIWETPLLTDEIISKIKNRR</sequence>
<name>A0ABN7EMP8_9FLAO</name>
<organism evidence="1 2">
    <name type="scientific">Flavobacterium collinsii</name>
    <dbReference type="NCBI Taxonomy" id="1114861"/>
    <lineage>
        <taxon>Bacteria</taxon>
        <taxon>Pseudomonadati</taxon>
        <taxon>Bacteroidota</taxon>
        <taxon>Flavobacteriia</taxon>
        <taxon>Flavobacteriales</taxon>
        <taxon>Flavobacteriaceae</taxon>
        <taxon>Flavobacterium</taxon>
    </lineage>
</organism>
<dbReference type="RefSeq" id="WP_173967307.1">
    <property type="nucleotide sequence ID" value="NZ_CADCST010000105.1"/>
</dbReference>